<dbReference type="SUPFAM" id="SSF51556">
    <property type="entry name" value="Metallo-dependent hydrolases"/>
    <property type="match status" value="1"/>
</dbReference>
<accession>A0ABN0QW07</accession>
<dbReference type="EMBL" id="JAOL01000131">
    <property type="protein sequence ID" value="EUA88891.1"/>
    <property type="molecule type" value="Genomic_DNA"/>
</dbReference>
<sequence>MIDVLGDDFIMFASDYPHWDGEWPESTKQLRTRTDIGEQSRNKIAGLNAQRFYELN</sequence>
<dbReference type="InterPro" id="IPR032466">
    <property type="entry name" value="Metal_Hydrolase"/>
</dbReference>
<evidence type="ECO:0000313" key="2">
    <source>
        <dbReference type="EMBL" id="EUA88891.1"/>
    </source>
</evidence>
<protein>
    <submittedName>
        <fullName evidence="2">Amidohydrolase family protein</fullName>
    </submittedName>
</protein>
<proteinExistence type="predicted"/>
<dbReference type="Gene3D" id="3.20.20.140">
    <property type="entry name" value="Metal-dependent hydrolases"/>
    <property type="match status" value="1"/>
</dbReference>
<name>A0ABN0QW07_MYCUL</name>
<organism evidence="2 3">
    <name type="scientific">Mycobacterium ulcerans str. Harvey</name>
    <dbReference type="NCBI Taxonomy" id="1299332"/>
    <lineage>
        <taxon>Bacteria</taxon>
        <taxon>Bacillati</taxon>
        <taxon>Actinomycetota</taxon>
        <taxon>Actinomycetes</taxon>
        <taxon>Mycobacteriales</taxon>
        <taxon>Mycobacteriaceae</taxon>
        <taxon>Mycobacterium</taxon>
        <taxon>Mycobacterium ulcerans group</taxon>
    </lineage>
</organism>
<evidence type="ECO:0000259" key="1">
    <source>
        <dbReference type="Pfam" id="PF04909"/>
    </source>
</evidence>
<reference evidence="2 3" key="1">
    <citation type="submission" date="2014-01" db="EMBL/GenBank/DDBJ databases">
        <authorList>
            <person name="Dobos K."/>
            <person name="Lenaerts A."/>
            <person name="Ordway D."/>
            <person name="DeGroote M.A."/>
            <person name="Parker T."/>
            <person name="Sizemore C."/>
            <person name="Tallon L.J."/>
            <person name="Sadzewicz L.K."/>
            <person name="Sengamalay N."/>
            <person name="Fraser C.M."/>
            <person name="Hine E."/>
            <person name="Shefchek K.A."/>
            <person name="Das S.P."/>
            <person name="Tettelin H."/>
        </authorList>
    </citation>
    <scope>NUCLEOTIDE SEQUENCE [LARGE SCALE GENOMIC DNA]</scope>
    <source>
        <strain evidence="2 3">Harvey</strain>
    </source>
</reference>
<dbReference type="Proteomes" id="UP000020681">
    <property type="component" value="Unassembled WGS sequence"/>
</dbReference>
<gene>
    <name evidence="2" type="ORF">I551_4561</name>
</gene>
<dbReference type="Pfam" id="PF04909">
    <property type="entry name" value="Amidohydro_2"/>
    <property type="match status" value="1"/>
</dbReference>
<feature type="domain" description="Amidohydrolase-related" evidence="1">
    <location>
        <begin position="2"/>
        <end position="55"/>
    </location>
</feature>
<dbReference type="InterPro" id="IPR006680">
    <property type="entry name" value="Amidohydro-rel"/>
</dbReference>
<evidence type="ECO:0000313" key="3">
    <source>
        <dbReference type="Proteomes" id="UP000020681"/>
    </source>
</evidence>
<comment type="caution">
    <text evidence="2">The sequence shown here is derived from an EMBL/GenBank/DDBJ whole genome shotgun (WGS) entry which is preliminary data.</text>
</comment>
<keyword evidence="3" id="KW-1185">Reference proteome</keyword>